<keyword evidence="8" id="KW-1185">Reference proteome</keyword>
<dbReference type="Proteomes" id="UP000053370">
    <property type="component" value="Unassembled WGS sequence"/>
</dbReference>
<dbReference type="RefSeq" id="WP_062276992.1">
    <property type="nucleotide sequence ID" value="NZ_DF968179.1"/>
</dbReference>
<evidence type="ECO:0000313" key="8">
    <source>
        <dbReference type="Proteomes" id="UP000053370"/>
    </source>
</evidence>
<evidence type="ECO:0000256" key="1">
    <source>
        <dbReference type="ARBA" id="ARBA00009741"/>
    </source>
</evidence>
<comment type="function">
    <text evidence="6">Methylates ribosomal protein L11.</text>
</comment>
<dbReference type="InterPro" id="IPR050078">
    <property type="entry name" value="Ribosomal_L11_MeTrfase_PrmA"/>
</dbReference>
<dbReference type="Gene3D" id="3.40.50.150">
    <property type="entry name" value="Vaccinia Virus protein VP39"/>
    <property type="match status" value="1"/>
</dbReference>
<keyword evidence="3 6" id="KW-0489">Methyltransferase</keyword>
<dbReference type="AlphaFoldDB" id="A0A0K8P984"/>
<keyword evidence="7" id="KW-0687">Ribonucleoprotein</keyword>
<reference evidence="7" key="1">
    <citation type="journal article" date="2015" name="Genome Announc.">
        <title>Draft Genome Sequence of Anaerolineae Strain TC1, a Novel Isolate from a Methanogenic Wastewater Treatment System.</title>
        <authorList>
            <person name="Matsuura N."/>
            <person name="Tourlousse D.M."/>
            <person name="Sun L."/>
            <person name="Toyonaga M."/>
            <person name="Kuroda K."/>
            <person name="Ohashi A."/>
            <person name="Cruz R."/>
            <person name="Yamaguchi T."/>
            <person name="Sekiguchi Y."/>
        </authorList>
    </citation>
    <scope>NUCLEOTIDE SEQUENCE [LARGE SCALE GENOMIC DNA]</scope>
    <source>
        <strain evidence="7">TC1</strain>
    </source>
</reference>
<dbReference type="PIRSF" id="PIRSF000401">
    <property type="entry name" value="RPL11_MTase"/>
    <property type="match status" value="1"/>
</dbReference>
<gene>
    <name evidence="6" type="primary">prmA</name>
    <name evidence="7" type="ORF">ATC1_1195</name>
</gene>
<comment type="subcellular location">
    <subcellularLocation>
        <location evidence="6">Cytoplasm</location>
    </subcellularLocation>
</comment>
<feature type="binding site" evidence="6">
    <location>
        <position position="240"/>
    </location>
    <ligand>
        <name>S-adenosyl-L-methionine</name>
        <dbReference type="ChEBI" id="CHEBI:59789"/>
    </ligand>
</feature>
<organism evidence="7">
    <name type="scientific">Flexilinea flocculi</name>
    <dbReference type="NCBI Taxonomy" id="1678840"/>
    <lineage>
        <taxon>Bacteria</taxon>
        <taxon>Bacillati</taxon>
        <taxon>Chloroflexota</taxon>
        <taxon>Anaerolineae</taxon>
        <taxon>Anaerolineales</taxon>
        <taxon>Anaerolineaceae</taxon>
        <taxon>Flexilinea</taxon>
    </lineage>
</organism>
<dbReference type="STRING" id="1678840.ATC1_1195"/>
<evidence type="ECO:0000256" key="4">
    <source>
        <dbReference type="ARBA" id="ARBA00022679"/>
    </source>
</evidence>
<dbReference type="GO" id="GO:0005737">
    <property type="term" value="C:cytoplasm"/>
    <property type="evidence" value="ECO:0007669"/>
    <property type="project" value="UniProtKB-SubCell"/>
</dbReference>
<dbReference type="EMBL" id="DF968179">
    <property type="protein sequence ID" value="GAP39176.1"/>
    <property type="molecule type" value="Genomic_DNA"/>
</dbReference>
<keyword evidence="7" id="KW-0689">Ribosomal protein</keyword>
<dbReference type="PATRIC" id="fig|1678840.3.peg.119"/>
<keyword evidence="2 6" id="KW-0963">Cytoplasm</keyword>
<evidence type="ECO:0000256" key="6">
    <source>
        <dbReference type="HAMAP-Rule" id="MF_00735"/>
    </source>
</evidence>
<dbReference type="EC" id="2.1.1.-" evidence="6"/>
<dbReference type="HAMAP" id="MF_00735">
    <property type="entry name" value="Methyltr_PrmA"/>
    <property type="match status" value="1"/>
</dbReference>
<dbReference type="InterPro" id="IPR029063">
    <property type="entry name" value="SAM-dependent_MTases_sf"/>
</dbReference>
<keyword evidence="4 6" id="KW-0808">Transferase</keyword>
<dbReference type="PANTHER" id="PTHR43648:SF1">
    <property type="entry name" value="ELECTRON TRANSFER FLAVOPROTEIN BETA SUBUNIT LYSINE METHYLTRANSFERASE"/>
    <property type="match status" value="1"/>
</dbReference>
<accession>A0A0K8P984</accession>
<dbReference type="Pfam" id="PF06325">
    <property type="entry name" value="PrmA"/>
    <property type="match status" value="1"/>
</dbReference>
<dbReference type="NCBIfam" id="TIGR00406">
    <property type="entry name" value="prmA"/>
    <property type="match status" value="1"/>
</dbReference>
<evidence type="ECO:0000256" key="3">
    <source>
        <dbReference type="ARBA" id="ARBA00022603"/>
    </source>
</evidence>
<dbReference type="CDD" id="cd02440">
    <property type="entry name" value="AdoMet_MTases"/>
    <property type="match status" value="1"/>
</dbReference>
<dbReference type="PANTHER" id="PTHR43648">
    <property type="entry name" value="ELECTRON TRANSFER FLAVOPROTEIN BETA SUBUNIT LYSINE METHYLTRANSFERASE"/>
    <property type="match status" value="1"/>
</dbReference>
<feature type="binding site" evidence="6">
    <location>
        <position position="170"/>
    </location>
    <ligand>
        <name>S-adenosyl-L-methionine</name>
        <dbReference type="ChEBI" id="CHEBI:59789"/>
    </ligand>
</feature>
<evidence type="ECO:0000256" key="5">
    <source>
        <dbReference type="ARBA" id="ARBA00022691"/>
    </source>
</evidence>
<name>A0A0K8P984_9CHLR</name>
<evidence type="ECO:0000256" key="2">
    <source>
        <dbReference type="ARBA" id="ARBA00022490"/>
    </source>
</evidence>
<dbReference type="GO" id="GO:0016279">
    <property type="term" value="F:protein-lysine N-methyltransferase activity"/>
    <property type="evidence" value="ECO:0007669"/>
    <property type="project" value="RHEA"/>
</dbReference>
<dbReference type="GO" id="GO:0005840">
    <property type="term" value="C:ribosome"/>
    <property type="evidence" value="ECO:0007669"/>
    <property type="project" value="UniProtKB-KW"/>
</dbReference>
<protein>
    <recommendedName>
        <fullName evidence="6">Ribosomal protein L11 methyltransferase</fullName>
        <shortName evidence="6">L11 Mtase</shortName>
        <ecNumber evidence="6">2.1.1.-</ecNumber>
    </recommendedName>
</protein>
<comment type="similarity">
    <text evidence="1 6">Belongs to the methyltransferase superfamily. PrmA family.</text>
</comment>
<dbReference type="InterPro" id="IPR004498">
    <property type="entry name" value="Ribosomal_PrmA_MeTrfase"/>
</dbReference>
<dbReference type="OrthoDB" id="9785995at2"/>
<evidence type="ECO:0000313" key="7">
    <source>
        <dbReference type="EMBL" id="GAP39176.1"/>
    </source>
</evidence>
<comment type="catalytic activity">
    <reaction evidence="6">
        <text>L-lysyl-[protein] + 3 S-adenosyl-L-methionine = N(6),N(6),N(6)-trimethyl-L-lysyl-[protein] + 3 S-adenosyl-L-homocysteine + 3 H(+)</text>
        <dbReference type="Rhea" id="RHEA:54192"/>
        <dbReference type="Rhea" id="RHEA-COMP:9752"/>
        <dbReference type="Rhea" id="RHEA-COMP:13826"/>
        <dbReference type="ChEBI" id="CHEBI:15378"/>
        <dbReference type="ChEBI" id="CHEBI:29969"/>
        <dbReference type="ChEBI" id="CHEBI:57856"/>
        <dbReference type="ChEBI" id="CHEBI:59789"/>
        <dbReference type="ChEBI" id="CHEBI:61961"/>
    </reaction>
</comment>
<feature type="binding site" evidence="6">
    <location>
        <position position="149"/>
    </location>
    <ligand>
        <name>S-adenosyl-L-methionine</name>
        <dbReference type="ChEBI" id="CHEBI:59789"/>
    </ligand>
</feature>
<proteinExistence type="inferred from homology"/>
<sequence length="309" mass="34195">MDKPSWLEICVIVDDEIAESVAEVLSRYAENGVVVERGIEYNDAEDVGTPFGPCKVFGYLPVNQEMEEKRQRIQEGLWHLGQITSVPEPEFKYIQDEDWMASWKKFYKPILIGKKLLILPAWIPNENPGRIAVKIDPSMAFGTGTHPTTQLCLAMVEDYTIPGKHVIDIGCGSGILSIGALLLGADRALAVDIDDESMQSSSENAERNGVLDRMELHKGSVAEIRAGEYSIQQAPIVLANILAPIIIRLFDGGMADLITPGGVILLSGILDEQEEKVRKVAESCGLQFIEQRHINDWVALAFRKPDLLI</sequence>
<keyword evidence="5 6" id="KW-0949">S-adenosyl-L-methionine</keyword>
<dbReference type="SUPFAM" id="SSF53335">
    <property type="entry name" value="S-adenosyl-L-methionine-dependent methyltransferases"/>
    <property type="match status" value="1"/>
</dbReference>
<feature type="binding site" evidence="6">
    <location>
        <position position="192"/>
    </location>
    <ligand>
        <name>S-adenosyl-L-methionine</name>
        <dbReference type="ChEBI" id="CHEBI:59789"/>
    </ligand>
</feature>
<dbReference type="GO" id="GO:0032259">
    <property type="term" value="P:methylation"/>
    <property type="evidence" value="ECO:0007669"/>
    <property type="project" value="UniProtKB-KW"/>
</dbReference>